<evidence type="ECO:0000313" key="1">
    <source>
        <dbReference type="EMBL" id="KAI4352689.1"/>
    </source>
</evidence>
<sequence length="137" mass="15253">MQSSKSPKEFAEGLKEEVHCFNGFNLVVADISSKSVVYLSNRPMGQDITIQEVSPGLHVLSNAELNSPRHKAQRHGLSFKEQINKYGKGEIPLKEMIQKLMRDTVKSEESLLPHICSLDWESSLSSIFVQVDTPLGG</sequence>
<dbReference type="Proteomes" id="UP000828941">
    <property type="component" value="Chromosome 3"/>
</dbReference>
<evidence type="ECO:0000313" key="2">
    <source>
        <dbReference type="Proteomes" id="UP000828941"/>
    </source>
</evidence>
<reference evidence="1 2" key="1">
    <citation type="journal article" date="2022" name="DNA Res.">
        <title>Chromosomal-level genome assembly of the orchid tree Bauhinia variegata (Leguminosae; Cercidoideae) supports the allotetraploid origin hypothesis of Bauhinia.</title>
        <authorList>
            <person name="Zhong Y."/>
            <person name="Chen Y."/>
            <person name="Zheng D."/>
            <person name="Pang J."/>
            <person name="Liu Y."/>
            <person name="Luo S."/>
            <person name="Meng S."/>
            <person name="Qian L."/>
            <person name="Wei D."/>
            <person name="Dai S."/>
            <person name="Zhou R."/>
        </authorList>
    </citation>
    <scope>NUCLEOTIDE SEQUENCE [LARGE SCALE GENOMIC DNA]</scope>
    <source>
        <strain evidence="1">BV-YZ2020</strain>
    </source>
</reference>
<gene>
    <name evidence="1" type="ORF">L6164_006913</name>
</gene>
<dbReference type="EMBL" id="CM039428">
    <property type="protein sequence ID" value="KAI4352689.1"/>
    <property type="molecule type" value="Genomic_DNA"/>
</dbReference>
<organism evidence="1 2">
    <name type="scientific">Bauhinia variegata</name>
    <name type="common">Purple orchid tree</name>
    <name type="synonym">Phanera variegata</name>
    <dbReference type="NCBI Taxonomy" id="167791"/>
    <lineage>
        <taxon>Eukaryota</taxon>
        <taxon>Viridiplantae</taxon>
        <taxon>Streptophyta</taxon>
        <taxon>Embryophyta</taxon>
        <taxon>Tracheophyta</taxon>
        <taxon>Spermatophyta</taxon>
        <taxon>Magnoliopsida</taxon>
        <taxon>eudicotyledons</taxon>
        <taxon>Gunneridae</taxon>
        <taxon>Pentapetalae</taxon>
        <taxon>rosids</taxon>
        <taxon>fabids</taxon>
        <taxon>Fabales</taxon>
        <taxon>Fabaceae</taxon>
        <taxon>Cercidoideae</taxon>
        <taxon>Cercideae</taxon>
        <taxon>Bauhiniinae</taxon>
        <taxon>Bauhinia</taxon>
    </lineage>
</organism>
<proteinExistence type="predicted"/>
<protein>
    <submittedName>
        <fullName evidence="1">Uncharacterized protein</fullName>
    </submittedName>
</protein>
<comment type="caution">
    <text evidence="1">The sequence shown here is derived from an EMBL/GenBank/DDBJ whole genome shotgun (WGS) entry which is preliminary data.</text>
</comment>
<name>A0ACB9PXE1_BAUVA</name>
<keyword evidence="2" id="KW-1185">Reference proteome</keyword>
<accession>A0ACB9PXE1</accession>